<protein>
    <submittedName>
        <fullName evidence="2">Uncharacterized protein</fullName>
    </submittedName>
</protein>
<dbReference type="RefSeq" id="WP_007495830.1">
    <property type="nucleotide sequence ID" value="NZ_KN174164.1"/>
</dbReference>
<dbReference type="HOGENOM" id="CLU_1522625_0_0_9"/>
<feature type="transmembrane region" description="Helical" evidence="1">
    <location>
        <begin position="123"/>
        <end position="142"/>
    </location>
</feature>
<feature type="transmembrane region" description="Helical" evidence="1">
    <location>
        <begin position="86"/>
        <end position="102"/>
    </location>
</feature>
<dbReference type="Proteomes" id="UP000029585">
    <property type="component" value="Unassembled WGS sequence"/>
</dbReference>
<keyword evidence="1" id="KW-0812">Transmembrane</keyword>
<name>A0A096DAL6_FLAPL</name>
<keyword evidence="1" id="KW-0472">Membrane</keyword>
<reference evidence="2 3" key="1">
    <citation type="submission" date="2011-08" db="EMBL/GenBank/DDBJ databases">
        <title>The Genome Sequence of Clostridium orbiscindens 1_3_50AFAA.</title>
        <authorList>
            <consortium name="The Broad Institute Genome Sequencing Platform"/>
            <person name="Earl A."/>
            <person name="Ward D."/>
            <person name="Feldgarden M."/>
            <person name="Gevers D."/>
            <person name="Daigneault M."/>
            <person name="Strauss J."/>
            <person name="Allen-Vercoe E."/>
            <person name="Young S.K."/>
            <person name="Zeng Q."/>
            <person name="Gargeya S."/>
            <person name="Fitzgerald M."/>
            <person name="Haas B."/>
            <person name="Abouelleil A."/>
            <person name="Alvarado L."/>
            <person name="Arachchi H.M."/>
            <person name="Berlin A."/>
            <person name="Brown A."/>
            <person name="Chapman S.B."/>
            <person name="Chen Z."/>
            <person name="Dunbar C."/>
            <person name="Freedman E."/>
            <person name="Gearin G."/>
            <person name="Gellesch M."/>
            <person name="Goldberg J."/>
            <person name="Griggs A."/>
            <person name="Gujja S."/>
            <person name="Heiman D."/>
            <person name="Howarth C."/>
            <person name="Larson L."/>
            <person name="Lui A."/>
            <person name="MacDonald P.J.P."/>
            <person name="Montmayeur A."/>
            <person name="Murphy C."/>
            <person name="Neiman D."/>
            <person name="Pearson M."/>
            <person name="Priest M."/>
            <person name="Roberts A."/>
            <person name="Saif S."/>
            <person name="Shea T."/>
            <person name="Shenoy N."/>
            <person name="Sisk P."/>
            <person name="Stolte C."/>
            <person name="Sykes S."/>
            <person name="Wortman J."/>
            <person name="Nusbaum C."/>
            <person name="Birren B."/>
        </authorList>
    </citation>
    <scope>NUCLEOTIDE SEQUENCE [LARGE SCALE GENOMIC DNA]</scope>
    <source>
        <strain evidence="2 3">1_3_50AFAA</strain>
    </source>
</reference>
<dbReference type="eggNOG" id="ENOG50334IW">
    <property type="taxonomic scope" value="Bacteria"/>
</dbReference>
<evidence type="ECO:0000313" key="3">
    <source>
        <dbReference type="Proteomes" id="UP000029585"/>
    </source>
</evidence>
<sequence length="176" mass="18966">MSDNVEVGRGLNRIFIGQLLVIVAMILAIIPPAGLFAVVAALVLPMMGLYQAGRVDKGYHTAFVLSVVARVSGLLCRLIGVPDLLGYILEFAVVYLVCTKTARRLEAEGDLSTAARGRFVWKLDAACLAVTILSGLLVPIMGERLVGLLLVTLVAALANAVFYMTFLYRASKRLQE</sequence>
<accession>A0A096DAL6</accession>
<evidence type="ECO:0000256" key="1">
    <source>
        <dbReference type="SAM" id="Phobius"/>
    </source>
</evidence>
<proteinExistence type="predicted"/>
<dbReference type="AlphaFoldDB" id="A0A096DAL6"/>
<evidence type="ECO:0000313" key="2">
    <source>
        <dbReference type="EMBL" id="KGF54574.1"/>
    </source>
</evidence>
<gene>
    <name evidence="2" type="ORF">HMPREF9460_02733</name>
</gene>
<feature type="transmembrane region" description="Helical" evidence="1">
    <location>
        <begin position="148"/>
        <end position="168"/>
    </location>
</feature>
<dbReference type="EMBL" id="ADLO01000084">
    <property type="protein sequence ID" value="KGF54574.1"/>
    <property type="molecule type" value="Genomic_DNA"/>
</dbReference>
<feature type="transmembrane region" description="Helical" evidence="1">
    <location>
        <begin position="20"/>
        <end position="50"/>
    </location>
</feature>
<comment type="caution">
    <text evidence="2">The sequence shown here is derived from an EMBL/GenBank/DDBJ whole genome shotgun (WGS) entry which is preliminary data.</text>
</comment>
<keyword evidence="3" id="KW-1185">Reference proteome</keyword>
<dbReference type="PATRIC" id="fig|742738.3.peg.2810"/>
<keyword evidence="1" id="KW-1133">Transmembrane helix</keyword>
<organism evidence="2 3">
    <name type="scientific">Flavonifractor plautii 1_3_50AFAA</name>
    <dbReference type="NCBI Taxonomy" id="742738"/>
    <lineage>
        <taxon>Bacteria</taxon>
        <taxon>Bacillati</taxon>
        <taxon>Bacillota</taxon>
        <taxon>Clostridia</taxon>
        <taxon>Eubacteriales</taxon>
        <taxon>Oscillospiraceae</taxon>
        <taxon>Flavonifractor</taxon>
    </lineage>
</organism>
<dbReference type="GeneID" id="63973016"/>